<keyword evidence="2 8" id="KW-0813">Transport</keyword>
<dbReference type="EMBL" id="JAERTY010000005">
    <property type="protein sequence ID" value="MBL1409271.1"/>
    <property type="molecule type" value="Genomic_DNA"/>
</dbReference>
<dbReference type="InterPro" id="IPR039426">
    <property type="entry name" value="TonB-dep_rcpt-like"/>
</dbReference>
<keyword evidence="12" id="KW-0675">Receptor</keyword>
<feature type="domain" description="TonB-dependent receptor plug" evidence="11">
    <location>
        <begin position="150"/>
        <end position="255"/>
    </location>
</feature>
<keyword evidence="5 9" id="KW-0798">TonB box</keyword>
<dbReference type="InterPro" id="IPR023997">
    <property type="entry name" value="TonB-dep_OMP_SusC/RagA_CS"/>
</dbReference>
<feature type="domain" description="TonB-dependent receptor-like beta-barrel" evidence="10">
    <location>
        <begin position="442"/>
        <end position="995"/>
    </location>
</feature>
<comment type="caution">
    <text evidence="12">The sequence shown here is derived from an EMBL/GenBank/DDBJ whole genome shotgun (WGS) entry which is preliminary data.</text>
</comment>
<dbReference type="Proteomes" id="UP000625283">
    <property type="component" value="Unassembled WGS sequence"/>
</dbReference>
<name>A0ABS1R5X6_9SPHI</name>
<protein>
    <submittedName>
        <fullName evidence="12">TonB-dependent receptor</fullName>
    </submittedName>
</protein>
<gene>
    <name evidence="12" type="ORF">JKG61_10965</name>
</gene>
<dbReference type="InterPro" id="IPR008969">
    <property type="entry name" value="CarboxyPept-like_regulatory"/>
</dbReference>
<dbReference type="InterPro" id="IPR023996">
    <property type="entry name" value="TonB-dep_OMP_SusC/RagA"/>
</dbReference>
<evidence type="ECO:0000256" key="4">
    <source>
        <dbReference type="ARBA" id="ARBA00022692"/>
    </source>
</evidence>
<evidence type="ECO:0000259" key="10">
    <source>
        <dbReference type="Pfam" id="PF00593"/>
    </source>
</evidence>
<keyword evidence="4 8" id="KW-0812">Transmembrane</keyword>
<evidence type="ECO:0000256" key="8">
    <source>
        <dbReference type="PROSITE-ProRule" id="PRU01360"/>
    </source>
</evidence>
<dbReference type="SUPFAM" id="SSF49464">
    <property type="entry name" value="Carboxypeptidase regulatory domain-like"/>
    <property type="match status" value="1"/>
</dbReference>
<keyword evidence="3 8" id="KW-1134">Transmembrane beta strand</keyword>
<dbReference type="InterPro" id="IPR037066">
    <property type="entry name" value="Plug_dom_sf"/>
</dbReference>
<dbReference type="Gene3D" id="2.170.130.10">
    <property type="entry name" value="TonB-dependent receptor, plug domain"/>
    <property type="match status" value="1"/>
</dbReference>
<keyword evidence="13" id="KW-1185">Reference proteome</keyword>
<evidence type="ECO:0000256" key="5">
    <source>
        <dbReference type="ARBA" id="ARBA00023077"/>
    </source>
</evidence>
<dbReference type="Gene3D" id="2.60.40.1120">
    <property type="entry name" value="Carboxypeptidase-like, regulatory domain"/>
    <property type="match status" value="1"/>
</dbReference>
<dbReference type="NCBIfam" id="TIGR04056">
    <property type="entry name" value="OMP_RagA_SusC"/>
    <property type="match status" value="1"/>
</dbReference>
<dbReference type="Pfam" id="PF07715">
    <property type="entry name" value="Plug"/>
    <property type="match status" value="1"/>
</dbReference>
<proteinExistence type="inferred from homology"/>
<evidence type="ECO:0000256" key="2">
    <source>
        <dbReference type="ARBA" id="ARBA00022448"/>
    </source>
</evidence>
<dbReference type="PROSITE" id="PS52016">
    <property type="entry name" value="TONB_DEPENDENT_REC_3"/>
    <property type="match status" value="1"/>
</dbReference>
<comment type="subcellular location">
    <subcellularLocation>
        <location evidence="1 8">Cell outer membrane</location>
        <topology evidence="1 8">Multi-pass membrane protein</topology>
    </subcellularLocation>
</comment>
<dbReference type="Pfam" id="PF13715">
    <property type="entry name" value="CarbopepD_reg_2"/>
    <property type="match status" value="1"/>
</dbReference>
<keyword evidence="7 8" id="KW-0998">Cell outer membrane</keyword>
<reference evidence="12 13" key="1">
    <citation type="submission" date="2021-01" db="EMBL/GenBank/DDBJ databases">
        <title>C459-1 draft genome sequence.</title>
        <authorList>
            <person name="Zhang X.-F."/>
        </authorList>
    </citation>
    <scope>NUCLEOTIDE SEQUENCE [LARGE SCALE GENOMIC DNA]</scope>
    <source>
        <strain evidence="13">C459-1</strain>
    </source>
</reference>
<evidence type="ECO:0000256" key="3">
    <source>
        <dbReference type="ARBA" id="ARBA00022452"/>
    </source>
</evidence>
<evidence type="ECO:0000313" key="12">
    <source>
        <dbReference type="EMBL" id="MBL1409271.1"/>
    </source>
</evidence>
<dbReference type="Gene3D" id="2.40.170.20">
    <property type="entry name" value="TonB-dependent receptor, beta-barrel domain"/>
    <property type="match status" value="1"/>
</dbReference>
<evidence type="ECO:0000256" key="7">
    <source>
        <dbReference type="ARBA" id="ARBA00023237"/>
    </source>
</evidence>
<dbReference type="SUPFAM" id="SSF56935">
    <property type="entry name" value="Porins"/>
    <property type="match status" value="1"/>
</dbReference>
<evidence type="ECO:0000313" key="13">
    <source>
        <dbReference type="Proteomes" id="UP000625283"/>
    </source>
</evidence>
<comment type="similarity">
    <text evidence="8 9">Belongs to the TonB-dependent receptor family.</text>
</comment>
<keyword evidence="6 8" id="KW-0472">Membrane</keyword>
<evidence type="ECO:0000259" key="11">
    <source>
        <dbReference type="Pfam" id="PF07715"/>
    </source>
</evidence>
<accession>A0ABS1R5X6</accession>
<dbReference type="InterPro" id="IPR000531">
    <property type="entry name" value="Beta-barrel_TonB"/>
</dbReference>
<evidence type="ECO:0000256" key="6">
    <source>
        <dbReference type="ARBA" id="ARBA00023136"/>
    </source>
</evidence>
<organism evidence="12 13">
    <name type="scientific">Sphingobacterium faecale</name>
    <dbReference type="NCBI Taxonomy" id="2803775"/>
    <lineage>
        <taxon>Bacteria</taxon>
        <taxon>Pseudomonadati</taxon>
        <taxon>Bacteroidota</taxon>
        <taxon>Sphingobacteriia</taxon>
        <taxon>Sphingobacteriales</taxon>
        <taxon>Sphingobacteriaceae</taxon>
        <taxon>Sphingobacterium</taxon>
    </lineage>
</organism>
<dbReference type="InterPro" id="IPR012910">
    <property type="entry name" value="Plug_dom"/>
</dbReference>
<dbReference type="Pfam" id="PF00593">
    <property type="entry name" value="TonB_dep_Rec_b-barrel"/>
    <property type="match status" value="1"/>
</dbReference>
<sequence>MVKKVELLCREKRGKSFQRSCVRLGVILSLASVTLPVMANEFGSFGNKPHRSISQLQKSIKGSVTNEQGEALPGVTVLDLSTGRQTTTDEKGRFVLNGVQSGAKIRISSVGYLNSTITVLDQIQSYDVTLKSGDTDLETVVVVGYGKQKKINLTGAVDIIKGDDLVKQPVGQTSSALQGAAPGLTVKQASGQPGRDEGNLRIRGIGTLGDSNPLVIIDGVEGNINNVNANDIASISVLKDASSASIYGSRAANGVILITTKRAEEGKVQVDYNNYIGTQTPTKSPKMVNGLDHMLLLNEAYVNAGMSPLYTQKTIDEYTAGRSVDSDKFPDTDWQKLTMKENAFMQNHYLSVNAGNENARVLGSFGYLNQDGIIPNTNFRKYNFRVNSDVRISEKLSTAMDLAFVKSAITEPADGTGNIFHWMRRIPANQAGLFSNGQYGEGWNGDNPIAKAKDGGLKLIDPLNMAFNVDLKYQPFEGFTALLAYSPKYEIKHEKTFKNTIQTYYADGSKAYMVPQKNSLTERYGQYWYNNFRAVLNYEKEIGNGHNIAAMGGYQQEDQDDNWLLGYRENFQFPEFQEINSGGTENQSTEGNASQWSLRSFFGRLNYSFKGKYLFEVNGRYDGSSRFATGKKYSFFPSFSAGWRMSEEEFMQPLKPIISDAKLRASWGQLGNQEIGLYPFSAFMTIGANNYTYGSAIATGAALNNMANSEIKWETTEMTNLGLDIVLWKNLSITADYYYRKTHDILLQLDIPKVLGLKSPFQNAGVVENKGWDLTVAYKNSIGNFEYNVAVNLSDVKNKILDMKGISKTALTSNLEGHPIGAIWGLNAIGYYKDNDDVTAHATQFGTVAPGDIKYEDVNGDGKINEEDKMIIGSPIPRYTYSANLGGAYKGFDFSLFFQGVGKADGYLYGQGIMPFYQGGTVQEQHKDRWTPDNTNAAFPRYAFNQTNNIQNSTFWLKSASYLRLKNVSIGYSFKLDQVKYRVSSVRVFASGQNLFTQTNFWKGYDPEGPVSTGGWYPQMRVYSFGLGVRF</sequence>
<dbReference type="NCBIfam" id="TIGR04057">
    <property type="entry name" value="SusC_RagA_signa"/>
    <property type="match status" value="1"/>
</dbReference>
<evidence type="ECO:0000256" key="1">
    <source>
        <dbReference type="ARBA" id="ARBA00004571"/>
    </source>
</evidence>
<dbReference type="RefSeq" id="WP_202103021.1">
    <property type="nucleotide sequence ID" value="NZ_JAERTY010000005.1"/>
</dbReference>
<dbReference type="InterPro" id="IPR036942">
    <property type="entry name" value="Beta-barrel_TonB_sf"/>
</dbReference>
<evidence type="ECO:0000256" key="9">
    <source>
        <dbReference type="RuleBase" id="RU003357"/>
    </source>
</evidence>